<sequence>MTRASANLAHNLATTAQDHPDARAVILDDMVLTYADVEQSARQLAGWLRAQGVGEGDRVALMLPNVPAFPVLYYATLRLGAVVVPMNPLFKKREIQFYLEDSGASLLAAMPGDDAVAAAEATGTQLLTVGPEGLSAYVHGAEATDPVEEIVERAADDTAVILYTSGTTGRPKGAELTCDNLQSNQLATTETLLHLDSSDVVMGCLPLFHVFGMTCGMNTAFATGAALTMIPRFDPAKALQVIERDKVTVFEGVPTMYGAMLAAARAAEQAPDLSTLRTAVSGGASLPLEVMKTFEDTFGATILEGYGLSETSPVASFNHPDVERKAGSIGIPIRGVELKLAGPDGAEVGSSSADDPQIGEICIRGENIMKGYWQRPDATAEAIDDDGWFHSGDLARRDEDGYYFIVDRKKDMIIRGGLNIYPREIEELLYEHPAVAEAAVVGVPHEELGEEVAAYVVLAPDACATEEELIQHVKDQVAPYKYPRTVTLIEELPKGATGKILKRELRGS</sequence>
<dbReference type="Pfam" id="PF00501">
    <property type="entry name" value="AMP-binding"/>
    <property type="match status" value="1"/>
</dbReference>
<comment type="similarity">
    <text evidence="1">Belongs to the ATP-dependent AMP-binding enzyme family.</text>
</comment>
<dbReference type="InterPro" id="IPR020845">
    <property type="entry name" value="AMP-binding_CS"/>
</dbReference>
<dbReference type="STRING" id="767452.AVL62_14545"/>
<dbReference type="OrthoDB" id="9803968at2"/>
<reference evidence="5 6" key="1">
    <citation type="submission" date="2015-12" db="EMBL/GenBank/DDBJ databases">
        <title>Serinicoccus chungangenesis strain CD08_5 genome sequencing and assembly.</title>
        <authorList>
            <person name="Chander A.M."/>
            <person name="Kaur G."/>
            <person name="Nair G.R."/>
            <person name="Dhawan D.K."/>
            <person name="Kochhar R.K."/>
            <person name="Mayilraj S."/>
            <person name="Bhadada S.K."/>
        </authorList>
    </citation>
    <scope>NUCLEOTIDE SEQUENCE [LARGE SCALE GENOMIC DNA]</scope>
    <source>
        <strain evidence="5 6">CD08_5</strain>
    </source>
</reference>
<accession>A0A0W8I426</accession>
<comment type="caution">
    <text evidence="5">The sequence shown here is derived from an EMBL/GenBank/DDBJ whole genome shotgun (WGS) entry which is preliminary data.</text>
</comment>
<dbReference type="Proteomes" id="UP000054837">
    <property type="component" value="Unassembled WGS sequence"/>
</dbReference>
<feature type="domain" description="AMP-dependent synthetase/ligase" evidence="3">
    <location>
        <begin position="13"/>
        <end position="373"/>
    </location>
</feature>
<evidence type="ECO:0000256" key="2">
    <source>
        <dbReference type="ARBA" id="ARBA00022598"/>
    </source>
</evidence>
<dbReference type="Gene3D" id="3.30.300.30">
    <property type="match status" value="1"/>
</dbReference>
<feature type="domain" description="AMP-binding enzyme C-terminal" evidence="4">
    <location>
        <begin position="424"/>
        <end position="499"/>
    </location>
</feature>
<dbReference type="AlphaFoldDB" id="A0A0W8I426"/>
<dbReference type="PANTHER" id="PTHR43767">
    <property type="entry name" value="LONG-CHAIN-FATTY-ACID--COA LIGASE"/>
    <property type="match status" value="1"/>
</dbReference>
<dbReference type="Pfam" id="PF13193">
    <property type="entry name" value="AMP-binding_C"/>
    <property type="match status" value="1"/>
</dbReference>
<dbReference type="NCBIfam" id="NF004837">
    <property type="entry name" value="PRK06187.1"/>
    <property type="match status" value="1"/>
</dbReference>
<dbReference type="PROSITE" id="PS00455">
    <property type="entry name" value="AMP_BINDING"/>
    <property type="match status" value="1"/>
</dbReference>
<gene>
    <name evidence="5" type="ORF">AVL62_14545</name>
</gene>
<keyword evidence="6" id="KW-1185">Reference proteome</keyword>
<dbReference type="InterPro" id="IPR000873">
    <property type="entry name" value="AMP-dep_synth/lig_dom"/>
</dbReference>
<dbReference type="GO" id="GO:0016877">
    <property type="term" value="F:ligase activity, forming carbon-sulfur bonds"/>
    <property type="evidence" value="ECO:0007669"/>
    <property type="project" value="UniProtKB-ARBA"/>
</dbReference>
<evidence type="ECO:0000259" key="3">
    <source>
        <dbReference type="Pfam" id="PF00501"/>
    </source>
</evidence>
<dbReference type="FunFam" id="3.30.300.30:FF:000008">
    <property type="entry name" value="2,3-dihydroxybenzoate-AMP ligase"/>
    <property type="match status" value="1"/>
</dbReference>
<dbReference type="Gene3D" id="3.40.50.12780">
    <property type="entry name" value="N-terminal domain of ligase-like"/>
    <property type="match status" value="1"/>
</dbReference>
<dbReference type="EMBL" id="LQBL01000029">
    <property type="protein sequence ID" value="KUG52791.1"/>
    <property type="molecule type" value="Genomic_DNA"/>
</dbReference>
<dbReference type="InterPro" id="IPR042099">
    <property type="entry name" value="ANL_N_sf"/>
</dbReference>
<dbReference type="SUPFAM" id="SSF56801">
    <property type="entry name" value="Acetyl-CoA synthetase-like"/>
    <property type="match status" value="1"/>
</dbReference>
<dbReference type="RefSeq" id="WP_058891865.1">
    <property type="nucleotide sequence ID" value="NZ_LQBL01000029.1"/>
</dbReference>
<dbReference type="PANTHER" id="PTHR43767:SF12">
    <property type="entry name" value="AMP-DEPENDENT SYNTHETASE AND LIGASE"/>
    <property type="match status" value="1"/>
</dbReference>
<keyword evidence="2 5" id="KW-0436">Ligase</keyword>
<evidence type="ECO:0000256" key="1">
    <source>
        <dbReference type="ARBA" id="ARBA00006432"/>
    </source>
</evidence>
<dbReference type="InterPro" id="IPR025110">
    <property type="entry name" value="AMP-bd_C"/>
</dbReference>
<dbReference type="InterPro" id="IPR050237">
    <property type="entry name" value="ATP-dep_AMP-bd_enzyme"/>
</dbReference>
<dbReference type="CDD" id="cd05936">
    <property type="entry name" value="FC-FACS_FadD_like"/>
    <property type="match status" value="1"/>
</dbReference>
<evidence type="ECO:0000313" key="5">
    <source>
        <dbReference type="EMBL" id="KUG52791.1"/>
    </source>
</evidence>
<protein>
    <submittedName>
        <fullName evidence="5">Long-chain fatty acid--CoA ligase</fullName>
    </submittedName>
</protein>
<dbReference type="InterPro" id="IPR045851">
    <property type="entry name" value="AMP-bd_C_sf"/>
</dbReference>
<proteinExistence type="inferred from homology"/>
<evidence type="ECO:0000313" key="6">
    <source>
        <dbReference type="Proteomes" id="UP000054837"/>
    </source>
</evidence>
<name>A0A0W8I426_9MICO</name>
<evidence type="ECO:0000259" key="4">
    <source>
        <dbReference type="Pfam" id="PF13193"/>
    </source>
</evidence>
<organism evidence="5 6">
    <name type="scientific">Serinicoccus chungangensis</name>
    <dbReference type="NCBI Taxonomy" id="767452"/>
    <lineage>
        <taxon>Bacteria</taxon>
        <taxon>Bacillati</taxon>
        <taxon>Actinomycetota</taxon>
        <taxon>Actinomycetes</taxon>
        <taxon>Micrococcales</taxon>
        <taxon>Ornithinimicrobiaceae</taxon>
        <taxon>Serinicoccus</taxon>
    </lineage>
</organism>